<feature type="region of interest" description="Disordered" evidence="9">
    <location>
        <begin position="190"/>
        <end position="209"/>
    </location>
</feature>
<organism evidence="12 13">
    <name type="scientific">Candidatus Acidiferrum panamense</name>
    <dbReference type="NCBI Taxonomy" id="2741543"/>
    <lineage>
        <taxon>Bacteria</taxon>
        <taxon>Pseudomonadati</taxon>
        <taxon>Acidobacteriota</taxon>
        <taxon>Terriglobia</taxon>
        <taxon>Candidatus Acidiferrales</taxon>
        <taxon>Candidatus Acidiferrum</taxon>
    </lineage>
</organism>
<feature type="domain" description="DNA mismatch repair protein MutS-like N-terminal" evidence="10">
    <location>
        <begin position="6"/>
        <end position="116"/>
    </location>
</feature>
<evidence type="ECO:0000256" key="1">
    <source>
        <dbReference type="ARBA" id="ARBA00006271"/>
    </source>
</evidence>
<dbReference type="FunFam" id="3.40.1170.10:FF:000001">
    <property type="entry name" value="DNA mismatch repair protein MutS"/>
    <property type="match status" value="1"/>
</dbReference>
<dbReference type="Pfam" id="PF05188">
    <property type="entry name" value="MutS_II"/>
    <property type="match status" value="1"/>
</dbReference>
<keyword evidence="5" id="KW-0067">ATP-binding</keyword>
<keyword evidence="7" id="KW-0234">DNA repair</keyword>
<comment type="function">
    <text evidence="8">This protein is involved in the repair of mismatches in DNA. It is possible that it carries out the mismatch recognition step. This protein has a weak ATPase activity.</text>
</comment>
<dbReference type="InterPro" id="IPR016151">
    <property type="entry name" value="DNA_mismatch_repair_MutS_N"/>
</dbReference>
<accession>A0A7V8SWX9</accession>
<keyword evidence="4" id="KW-0227">DNA damage</keyword>
<evidence type="ECO:0000256" key="8">
    <source>
        <dbReference type="ARBA" id="ARBA00024647"/>
    </source>
</evidence>
<feature type="non-terminal residue" evidence="12">
    <location>
        <position position="209"/>
    </location>
</feature>
<name>A0A7V8SWX9_9BACT</name>
<evidence type="ECO:0000256" key="6">
    <source>
        <dbReference type="ARBA" id="ARBA00023125"/>
    </source>
</evidence>
<keyword evidence="13" id="KW-1185">Reference proteome</keyword>
<dbReference type="Gene3D" id="3.40.1170.10">
    <property type="entry name" value="DNA repair protein MutS, domain I"/>
    <property type="match status" value="1"/>
</dbReference>
<dbReference type="Proteomes" id="UP000567293">
    <property type="component" value="Unassembled WGS sequence"/>
</dbReference>
<evidence type="ECO:0000256" key="4">
    <source>
        <dbReference type="ARBA" id="ARBA00022763"/>
    </source>
</evidence>
<evidence type="ECO:0000313" key="13">
    <source>
        <dbReference type="Proteomes" id="UP000567293"/>
    </source>
</evidence>
<evidence type="ECO:0000259" key="10">
    <source>
        <dbReference type="Pfam" id="PF01624"/>
    </source>
</evidence>
<comment type="similarity">
    <text evidence="1">Belongs to the DNA mismatch repair MutS family.</text>
</comment>
<dbReference type="AlphaFoldDB" id="A0A7V8SWX9"/>
<dbReference type="GO" id="GO:0030983">
    <property type="term" value="F:mismatched DNA binding"/>
    <property type="evidence" value="ECO:0007669"/>
    <property type="project" value="InterPro"/>
</dbReference>
<protein>
    <recommendedName>
        <fullName evidence="2">DNA mismatch repair protein MutS</fullName>
    </recommendedName>
</protein>
<dbReference type="EMBL" id="JACDQQ010000866">
    <property type="protein sequence ID" value="MBA0085112.1"/>
    <property type="molecule type" value="Genomic_DNA"/>
</dbReference>
<dbReference type="SUPFAM" id="SSF55271">
    <property type="entry name" value="DNA repair protein MutS, domain I"/>
    <property type="match status" value="1"/>
</dbReference>
<evidence type="ECO:0000313" key="12">
    <source>
        <dbReference type="EMBL" id="MBA0085112.1"/>
    </source>
</evidence>
<dbReference type="InterPro" id="IPR036678">
    <property type="entry name" value="MutS_con_dom_sf"/>
</dbReference>
<sequence length="209" mass="23302">MTEPTTPLMQQYHAIKARYPHALLLFRLGDFYELFYEDAMIASRELQIILTSRNREKGQPIPMCGVPYHAAEGYLARLIRAGFKIAICDQMDQPGPGKKLVRREVVRVITPGTATDLGVLDIRENNFLAAVAPHPSGSPLGLAFVDLSTGEFQATEFSGPRAEEALRDELQLLRPRETLLPRPPQLFETAKTSLPEGTGGIESRLEDWT</sequence>
<proteinExistence type="inferred from homology"/>
<evidence type="ECO:0000256" key="3">
    <source>
        <dbReference type="ARBA" id="ARBA00022741"/>
    </source>
</evidence>
<dbReference type="InterPro" id="IPR007860">
    <property type="entry name" value="DNA_mmatch_repair_MutS_con_dom"/>
</dbReference>
<feature type="domain" description="DNA mismatch repair protein MutS connector" evidence="11">
    <location>
        <begin position="126"/>
        <end position="181"/>
    </location>
</feature>
<evidence type="ECO:0000259" key="11">
    <source>
        <dbReference type="Pfam" id="PF05188"/>
    </source>
</evidence>
<keyword evidence="3" id="KW-0547">Nucleotide-binding</keyword>
<gene>
    <name evidence="12" type="ORF">HRJ53_08955</name>
</gene>
<evidence type="ECO:0000256" key="2">
    <source>
        <dbReference type="ARBA" id="ARBA00021982"/>
    </source>
</evidence>
<comment type="caution">
    <text evidence="12">The sequence shown here is derived from an EMBL/GenBank/DDBJ whole genome shotgun (WGS) entry which is preliminary data.</text>
</comment>
<dbReference type="SUPFAM" id="SSF53150">
    <property type="entry name" value="DNA repair protein MutS, domain II"/>
    <property type="match status" value="1"/>
</dbReference>
<evidence type="ECO:0000256" key="5">
    <source>
        <dbReference type="ARBA" id="ARBA00022840"/>
    </source>
</evidence>
<evidence type="ECO:0000256" key="9">
    <source>
        <dbReference type="SAM" id="MobiDB-lite"/>
    </source>
</evidence>
<keyword evidence="6" id="KW-0238">DNA-binding</keyword>
<dbReference type="Pfam" id="PF01624">
    <property type="entry name" value="MutS_I"/>
    <property type="match status" value="1"/>
</dbReference>
<dbReference type="InterPro" id="IPR007695">
    <property type="entry name" value="DNA_mismatch_repair_MutS-lik_N"/>
</dbReference>
<reference evidence="12" key="1">
    <citation type="submission" date="2020-06" db="EMBL/GenBank/DDBJ databases">
        <title>Legume-microbial interactions unlock mineral nutrients during tropical forest succession.</title>
        <authorList>
            <person name="Epihov D.Z."/>
        </authorList>
    </citation>
    <scope>NUCLEOTIDE SEQUENCE [LARGE SCALE GENOMIC DNA]</scope>
    <source>
        <strain evidence="12">Pan2503</strain>
    </source>
</reference>
<dbReference type="Gene3D" id="3.30.420.110">
    <property type="entry name" value="MutS, connector domain"/>
    <property type="match status" value="1"/>
</dbReference>
<evidence type="ECO:0000256" key="7">
    <source>
        <dbReference type="ARBA" id="ARBA00023204"/>
    </source>
</evidence>
<dbReference type="GO" id="GO:0005524">
    <property type="term" value="F:ATP binding"/>
    <property type="evidence" value="ECO:0007669"/>
    <property type="project" value="UniProtKB-KW"/>
</dbReference>
<dbReference type="GO" id="GO:0006298">
    <property type="term" value="P:mismatch repair"/>
    <property type="evidence" value="ECO:0007669"/>
    <property type="project" value="InterPro"/>
</dbReference>